<evidence type="ECO:0000313" key="3">
    <source>
        <dbReference type="Proteomes" id="UP000020681"/>
    </source>
</evidence>
<feature type="compositionally biased region" description="Basic residues" evidence="1">
    <location>
        <begin position="1"/>
        <end position="13"/>
    </location>
</feature>
<sequence length="44" mass="4908">MSVSTHRARHHRRVGDAQAVDPRTRNCRSTTLASSLPIRQVPKG</sequence>
<comment type="caution">
    <text evidence="2">The sequence shown here is derived from an EMBL/GenBank/DDBJ whole genome shotgun (WGS) entry which is preliminary data.</text>
</comment>
<proteinExistence type="predicted"/>
<gene>
    <name evidence="2" type="ORF">I551_6461</name>
</gene>
<accession>A0ABP3A6F6</accession>
<evidence type="ECO:0000313" key="2">
    <source>
        <dbReference type="EMBL" id="EUA87065.1"/>
    </source>
</evidence>
<evidence type="ECO:0000256" key="1">
    <source>
        <dbReference type="SAM" id="MobiDB-lite"/>
    </source>
</evidence>
<name>A0ABP3A6F6_MYCUL</name>
<dbReference type="EMBL" id="JAOL01000166">
    <property type="protein sequence ID" value="EUA87065.1"/>
    <property type="molecule type" value="Genomic_DNA"/>
</dbReference>
<keyword evidence="3" id="KW-1185">Reference proteome</keyword>
<feature type="region of interest" description="Disordered" evidence="1">
    <location>
        <begin position="1"/>
        <end position="44"/>
    </location>
</feature>
<protein>
    <submittedName>
        <fullName evidence="2">Dehydrogenase fad flavoGmc oxidoreductase domain protein</fullName>
    </submittedName>
</protein>
<reference evidence="2 3" key="1">
    <citation type="submission" date="2014-01" db="EMBL/GenBank/DDBJ databases">
        <authorList>
            <person name="Dobos K."/>
            <person name="Lenaerts A."/>
            <person name="Ordway D."/>
            <person name="DeGroote M.A."/>
            <person name="Parker T."/>
            <person name="Sizemore C."/>
            <person name="Tallon L.J."/>
            <person name="Sadzewicz L.K."/>
            <person name="Sengamalay N."/>
            <person name="Fraser C.M."/>
            <person name="Hine E."/>
            <person name="Shefchek K.A."/>
            <person name="Das S.P."/>
            <person name="Tettelin H."/>
        </authorList>
    </citation>
    <scope>NUCLEOTIDE SEQUENCE [LARGE SCALE GENOMIC DNA]</scope>
    <source>
        <strain evidence="2 3">Harvey</strain>
    </source>
</reference>
<dbReference type="Proteomes" id="UP000020681">
    <property type="component" value="Unassembled WGS sequence"/>
</dbReference>
<organism evidence="2 3">
    <name type="scientific">Mycobacterium ulcerans str. Harvey</name>
    <dbReference type="NCBI Taxonomy" id="1299332"/>
    <lineage>
        <taxon>Bacteria</taxon>
        <taxon>Bacillati</taxon>
        <taxon>Actinomycetota</taxon>
        <taxon>Actinomycetes</taxon>
        <taxon>Mycobacteriales</taxon>
        <taxon>Mycobacteriaceae</taxon>
        <taxon>Mycobacterium</taxon>
        <taxon>Mycobacterium ulcerans group</taxon>
    </lineage>
</organism>